<protein>
    <submittedName>
        <fullName evidence="1">Uncharacterized protein</fullName>
    </submittedName>
</protein>
<evidence type="ECO:0000313" key="1">
    <source>
        <dbReference type="EMBL" id="KXX78818.1"/>
    </source>
</evidence>
<dbReference type="PANTHER" id="PTHR46082">
    <property type="entry name" value="ATP/GTP-BINDING PROTEIN-RELATED"/>
    <property type="match status" value="1"/>
</dbReference>
<dbReference type="VEuPathDB" id="FungiDB:MMYC01_205649"/>
<gene>
    <name evidence="1" type="ORF">MMYC01_205649</name>
</gene>
<dbReference type="InterPro" id="IPR035994">
    <property type="entry name" value="Nucleoside_phosphorylase_sf"/>
</dbReference>
<comment type="caution">
    <text evidence="1">The sequence shown here is derived from an EMBL/GenBank/DDBJ whole genome shotgun (WGS) entry which is preliminary data.</text>
</comment>
<dbReference type="GO" id="GO:0003824">
    <property type="term" value="F:catalytic activity"/>
    <property type="evidence" value="ECO:0007669"/>
    <property type="project" value="InterPro"/>
</dbReference>
<dbReference type="PANTHER" id="PTHR46082:SF6">
    <property type="entry name" value="AAA+ ATPASE DOMAIN-CONTAINING PROTEIN-RELATED"/>
    <property type="match status" value="1"/>
</dbReference>
<dbReference type="OrthoDB" id="1577640at2759"/>
<dbReference type="Proteomes" id="UP000078237">
    <property type="component" value="Unassembled WGS sequence"/>
</dbReference>
<organism evidence="1 2">
    <name type="scientific">Madurella mycetomatis</name>
    <dbReference type="NCBI Taxonomy" id="100816"/>
    <lineage>
        <taxon>Eukaryota</taxon>
        <taxon>Fungi</taxon>
        <taxon>Dikarya</taxon>
        <taxon>Ascomycota</taxon>
        <taxon>Pezizomycotina</taxon>
        <taxon>Sordariomycetes</taxon>
        <taxon>Sordariomycetidae</taxon>
        <taxon>Sordariales</taxon>
        <taxon>Sordariales incertae sedis</taxon>
        <taxon>Madurella</taxon>
    </lineage>
</organism>
<evidence type="ECO:0000313" key="2">
    <source>
        <dbReference type="Proteomes" id="UP000078237"/>
    </source>
</evidence>
<reference evidence="1 2" key="1">
    <citation type="journal article" date="2016" name="Genome Announc.">
        <title>Genome Sequence of Madurella mycetomatis mm55, Isolated from a Human Mycetoma Case in Sudan.</title>
        <authorList>
            <person name="Smit S."/>
            <person name="Derks M.F."/>
            <person name="Bervoets S."/>
            <person name="Fahal A."/>
            <person name="van Leeuwen W."/>
            <person name="van Belkum A."/>
            <person name="van de Sande W.W."/>
        </authorList>
    </citation>
    <scope>NUCLEOTIDE SEQUENCE [LARGE SCALE GENOMIC DNA]</scope>
    <source>
        <strain evidence="2">mm55</strain>
    </source>
</reference>
<sequence>MPNDSNIYSFGSVGPHNVVLAHMPGMGKVSAATAATNLRPSFHGLRLVQLVGTEQGRTQLQSDVGENIAKLRQQLGKKTVFPGRSEDRLFRPGNLHKHRHLSESQTYAKDVDSACGDVIEMSFEELERVQGELQVTSRLQPGEPSQSIIHFELVTSGVTVIKVRGRPGWNSGSGWCYRF</sequence>
<dbReference type="AlphaFoldDB" id="A0A175W4Y8"/>
<keyword evidence="2" id="KW-1185">Reference proteome</keyword>
<name>A0A175W4Y8_9PEZI</name>
<proteinExistence type="predicted"/>
<dbReference type="EMBL" id="LCTW02000107">
    <property type="protein sequence ID" value="KXX78818.1"/>
    <property type="molecule type" value="Genomic_DNA"/>
</dbReference>
<dbReference type="STRING" id="100816.A0A175W4Y8"/>
<dbReference type="GO" id="GO:0009116">
    <property type="term" value="P:nucleoside metabolic process"/>
    <property type="evidence" value="ECO:0007669"/>
    <property type="project" value="InterPro"/>
</dbReference>
<dbReference type="InterPro" id="IPR053137">
    <property type="entry name" value="NLR-like"/>
</dbReference>
<accession>A0A175W4Y8</accession>
<dbReference type="Gene3D" id="3.40.50.1580">
    <property type="entry name" value="Nucleoside phosphorylase domain"/>
    <property type="match status" value="1"/>
</dbReference>